<evidence type="ECO:0000313" key="11">
    <source>
        <dbReference type="EMBL" id="MEO3691897.1"/>
    </source>
</evidence>
<keyword evidence="2 9" id="KW-1003">Cell membrane</keyword>
<keyword evidence="7 9" id="KW-0472">Membrane</keyword>
<organism evidence="11 12">
    <name type="scientific">Roseateles paludis</name>
    <dbReference type="NCBI Taxonomy" id="3145238"/>
    <lineage>
        <taxon>Bacteria</taxon>
        <taxon>Pseudomonadati</taxon>
        <taxon>Pseudomonadota</taxon>
        <taxon>Betaproteobacteria</taxon>
        <taxon>Burkholderiales</taxon>
        <taxon>Sphaerotilaceae</taxon>
        <taxon>Roseateles</taxon>
    </lineage>
</organism>
<reference evidence="11 12" key="1">
    <citation type="submission" date="2024-05" db="EMBL/GenBank/DDBJ databases">
        <title>Roseateles sp. DJS-2-20 16S ribosomal RNA gene Genome sequencing and assembly.</title>
        <authorList>
            <person name="Woo H."/>
        </authorList>
    </citation>
    <scope>NUCLEOTIDE SEQUENCE [LARGE SCALE GENOMIC DNA]</scope>
    <source>
        <strain evidence="11 12">DJS-2-20</strain>
    </source>
</reference>
<dbReference type="PANTHER" id="PTHR35851:SF1">
    <property type="entry name" value="CELL DIVISION PROTEIN FTSQ"/>
    <property type="match status" value="1"/>
</dbReference>
<dbReference type="InterPro" id="IPR013685">
    <property type="entry name" value="POTRA_FtsQ_type"/>
</dbReference>
<comment type="subunit">
    <text evidence="9">Part of a complex composed of FtsB, FtsL and FtsQ.</text>
</comment>
<keyword evidence="6 9" id="KW-1133">Transmembrane helix</keyword>
<evidence type="ECO:0000256" key="4">
    <source>
        <dbReference type="ARBA" id="ARBA00022618"/>
    </source>
</evidence>
<keyword evidence="4 9" id="KW-0132">Cell division</keyword>
<evidence type="ECO:0000313" key="12">
    <source>
        <dbReference type="Proteomes" id="UP001495147"/>
    </source>
</evidence>
<dbReference type="PROSITE" id="PS51779">
    <property type="entry name" value="POTRA"/>
    <property type="match status" value="1"/>
</dbReference>
<evidence type="ECO:0000256" key="7">
    <source>
        <dbReference type="ARBA" id="ARBA00023136"/>
    </source>
</evidence>
<evidence type="ECO:0000259" key="10">
    <source>
        <dbReference type="PROSITE" id="PS51779"/>
    </source>
</evidence>
<accession>A0ABV0G2E3</accession>
<comment type="subcellular location">
    <subcellularLocation>
        <location evidence="9">Cell inner membrane</location>
        <topology evidence="9">Single-pass type II membrane protein</topology>
    </subcellularLocation>
    <subcellularLocation>
        <location evidence="1">Membrane</location>
    </subcellularLocation>
    <text evidence="9">Localizes to the division septum.</text>
</comment>
<evidence type="ECO:0000256" key="1">
    <source>
        <dbReference type="ARBA" id="ARBA00004370"/>
    </source>
</evidence>
<evidence type="ECO:0000256" key="3">
    <source>
        <dbReference type="ARBA" id="ARBA00022519"/>
    </source>
</evidence>
<proteinExistence type="inferred from homology"/>
<dbReference type="InterPro" id="IPR026579">
    <property type="entry name" value="FtsQ"/>
</dbReference>
<feature type="transmembrane region" description="Helical" evidence="9">
    <location>
        <begin position="20"/>
        <end position="43"/>
    </location>
</feature>
<comment type="caution">
    <text evidence="11">The sequence shown here is derived from an EMBL/GenBank/DDBJ whole genome shotgun (WGS) entry which is preliminary data.</text>
</comment>
<evidence type="ECO:0000256" key="6">
    <source>
        <dbReference type="ARBA" id="ARBA00022989"/>
    </source>
</evidence>
<evidence type="ECO:0000256" key="2">
    <source>
        <dbReference type="ARBA" id="ARBA00022475"/>
    </source>
</evidence>
<dbReference type="Gene3D" id="3.40.50.11690">
    <property type="entry name" value="Cell division protein FtsQ/DivIB"/>
    <property type="match status" value="1"/>
</dbReference>
<evidence type="ECO:0000256" key="8">
    <source>
        <dbReference type="ARBA" id="ARBA00023306"/>
    </source>
</evidence>
<dbReference type="Gene3D" id="3.10.20.310">
    <property type="entry name" value="membrane protein fhac"/>
    <property type="match status" value="1"/>
</dbReference>
<dbReference type="InterPro" id="IPR034746">
    <property type="entry name" value="POTRA"/>
</dbReference>
<dbReference type="Pfam" id="PF08478">
    <property type="entry name" value="POTRA_1"/>
    <property type="match status" value="1"/>
</dbReference>
<dbReference type="GO" id="GO:0051301">
    <property type="term" value="P:cell division"/>
    <property type="evidence" value="ECO:0007669"/>
    <property type="project" value="UniProtKB-KW"/>
</dbReference>
<keyword evidence="12" id="KW-1185">Reference proteome</keyword>
<dbReference type="Pfam" id="PF03799">
    <property type="entry name" value="FtsQ_DivIB_C"/>
    <property type="match status" value="1"/>
</dbReference>
<comment type="similarity">
    <text evidence="9">Belongs to the FtsQ/DivIB family. FtsQ subfamily.</text>
</comment>
<feature type="domain" description="POTRA" evidence="10">
    <location>
        <begin position="48"/>
        <end position="117"/>
    </location>
</feature>
<sequence>MSLSSTPSTTPQPFDVRVMNAATALLVVGAVVAVLAFGLRWVVRQPVFALRAIEVAGEVERNSAASLRANALPRLQGSFWSLSLKEARSAFEGAPWVRHARVQKLWPMQLRVQIEEHHAAAYWELRGELRGDDAEPEAGSSRALVNTFGEVFQANTGDVEDEPLPTLSGPPGTASQMLRMWQQLSSQLRNLGEGAEGLERIERLELSSRGSWRAQFAGDAEIEIGRGSDAEIEARVARFVQTLPQITARYRTALLSADLRHQDGYAVRLRGVSTQTPPARPGKPAKQNH</sequence>
<keyword evidence="8 9" id="KW-0131">Cell cycle</keyword>
<dbReference type="EMBL" id="JBDPZD010000002">
    <property type="protein sequence ID" value="MEO3691897.1"/>
    <property type="molecule type" value="Genomic_DNA"/>
</dbReference>
<dbReference type="RefSeq" id="WP_347704704.1">
    <property type="nucleotide sequence ID" value="NZ_JBDPZD010000002.1"/>
</dbReference>
<keyword evidence="3 9" id="KW-0997">Cell inner membrane</keyword>
<dbReference type="InterPro" id="IPR005548">
    <property type="entry name" value="Cell_div_FtsQ/DivIB_C"/>
</dbReference>
<keyword evidence="5 9" id="KW-0812">Transmembrane</keyword>
<comment type="function">
    <text evidence="9">Essential cell division protein. May link together the upstream cell division proteins, which are predominantly cytoplasmic, with the downstream cell division proteins, which are predominantly periplasmic. May control correct divisome assembly.</text>
</comment>
<protein>
    <recommendedName>
        <fullName evidence="9">Cell division protein FtsQ</fullName>
    </recommendedName>
</protein>
<dbReference type="Proteomes" id="UP001495147">
    <property type="component" value="Unassembled WGS sequence"/>
</dbReference>
<name>A0ABV0G2E3_9BURK</name>
<dbReference type="PANTHER" id="PTHR35851">
    <property type="entry name" value="CELL DIVISION PROTEIN FTSQ"/>
    <property type="match status" value="1"/>
</dbReference>
<dbReference type="InterPro" id="IPR045335">
    <property type="entry name" value="FtsQ_C_sf"/>
</dbReference>
<evidence type="ECO:0000256" key="5">
    <source>
        <dbReference type="ARBA" id="ARBA00022692"/>
    </source>
</evidence>
<gene>
    <name evidence="9" type="primary">ftsQ</name>
    <name evidence="11" type="ORF">ABDJ85_10480</name>
</gene>
<dbReference type="HAMAP" id="MF_00911">
    <property type="entry name" value="FtsQ_subfam"/>
    <property type="match status" value="1"/>
</dbReference>
<evidence type="ECO:0000256" key="9">
    <source>
        <dbReference type="HAMAP-Rule" id="MF_00911"/>
    </source>
</evidence>